<sequence length="204" mass="24141">MAQDHRHMEELFTRIQRGEKQAFDQLYLRYFDNLKQFAQHYVKREESADELVSELFVQVWLRRGALHEIHNPTRYLYQSVKNGCLTYLKKENRHTRVSLDEVDPANLQVAITASPEQLLEYKELLTLLEEAVDLMPDQRRTVFRMVKEDRLKCREVAELLGLSVRTVENQVYRAVKQLNEVVESYFDAGNANQGRASRFFFLVI</sequence>
<dbReference type="GO" id="GO:0006352">
    <property type="term" value="P:DNA-templated transcription initiation"/>
    <property type="evidence" value="ECO:0007669"/>
    <property type="project" value="InterPro"/>
</dbReference>
<evidence type="ECO:0000313" key="8">
    <source>
        <dbReference type="Proteomes" id="UP000660862"/>
    </source>
</evidence>
<name>A0A917HZ55_9SPHI</name>
<comment type="similarity">
    <text evidence="1">Belongs to the sigma-70 factor family. ECF subfamily.</text>
</comment>
<dbReference type="Gene3D" id="1.10.1740.10">
    <property type="match status" value="1"/>
</dbReference>
<dbReference type="InterPro" id="IPR013249">
    <property type="entry name" value="RNA_pol_sigma70_r4_t2"/>
</dbReference>
<dbReference type="Proteomes" id="UP000660862">
    <property type="component" value="Unassembled WGS sequence"/>
</dbReference>
<evidence type="ECO:0000256" key="4">
    <source>
        <dbReference type="ARBA" id="ARBA00023163"/>
    </source>
</evidence>
<dbReference type="InterPro" id="IPR007627">
    <property type="entry name" value="RNA_pol_sigma70_r2"/>
</dbReference>
<dbReference type="EMBL" id="BMER01000004">
    <property type="protein sequence ID" value="GGG97128.1"/>
    <property type="molecule type" value="Genomic_DNA"/>
</dbReference>
<evidence type="ECO:0000259" key="6">
    <source>
        <dbReference type="Pfam" id="PF08281"/>
    </source>
</evidence>
<dbReference type="Gene3D" id="1.10.10.10">
    <property type="entry name" value="Winged helix-like DNA-binding domain superfamily/Winged helix DNA-binding domain"/>
    <property type="match status" value="1"/>
</dbReference>
<dbReference type="InterPro" id="IPR036388">
    <property type="entry name" value="WH-like_DNA-bd_sf"/>
</dbReference>
<dbReference type="RefSeq" id="WP_188507427.1">
    <property type="nucleotide sequence ID" value="NZ_BMER01000004.1"/>
</dbReference>
<dbReference type="InterPro" id="IPR014284">
    <property type="entry name" value="RNA_pol_sigma-70_dom"/>
</dbReference>
<dbReference type="SUPFAM" id="SSF88946">
    <property type="entry name" value="Sigma2 domain of RNA polymerase sigma factors"/>
    <property type="match status" value="1"/>
</dbReference>
<dbReference type="AlphaFoldDB" id="A0A917HZ55"/>
<evidence type="ECO:0000256" key="2">
    <source>
        <dbReference type="ARBA" id="ARBA00023015"/>
    </source>
</evidence>
<evidence type="ECO:0000256" key="3">
    <source>
        <dbReference type="ARBA" id="ARBA00023082"/>
    </source>
</evidence>
<proteinExistence type="inferred from homology"/>
<dbReference type="Pfam" id="PF04542">
    <property type="entry name" value="Sigma70_r2"/>
    <property type="match status" value="1"/>
</dbReference>
<evidence type="ECO:0000256" key="1">
    <source>
        <dbReference type="ARBA" id="ARBA00010641"/>
    </source>
</evidence>
<comment type="caution">
    <text evidence="7">The sequence shown here is derived from an EMBL/GenBank/DDBJ whole genome shotgun (WGS) entry which is preliminary data.</text>
</comment>
<dbReference type="PANTHER" id="PTHR43133:SF46">
    <property type="entry name" value="RNA POLYMERASE SIGMA-70 FACTOR ECF SUBFAMILY"/>
    <property type="match status" value="1"/>
</dbReference>
<keyword evidence="4" id="KW-0804">Transcription</keyword>
<dbReference type="InterPro" id="IPR013325">
    <property type="entry name" value="RNA_pol_sigma_r2"/>
</dbReference>
<dbReference type="InterPro" id="IPR014327">
    <property type="entry name" value="RNA_pol_sigma70_bacteroid"/>
</dbReference>
<gene>
    <name evidence="7" type="ORF">GCM10007415_35510</name>
</gene>
<dbReference type="GO" id="GO:0003677">
    <property type="term" value="F:DNA binding"/>
    <property type="evidence" value="ECO:0007669"/>
    <property type="project" value="InterPro"/>
</dbReference>
<evidence type="ECO:0000313" key="7">
    <source>
        <dbReference type="EMBL" id="GGG97128.1"/>
    </source>
</evidence>
<accession>A0A917HZ55</accession>
<dbReference type="InterPro" id="IPR013324">
    <property type="entry name" value="RNA_pol_sigma_r3/r4-like"/>
</dbReference>
<dbReference type="InterPro" id="IPR039425">
    <property type="entry name" value="RNA_pol_sigma-70-like"/>
</dbReference>
<dbReference type="SUPFAM" id="SSF88659">
    <property type="entry name" value="Sigma3 and sigma4 domains of RNA polymerase sigma factors"/>
    <property type="match status" value="1"/>
</dbReference>
<reference evidence="7" key="2">
    <citation type="submission" date="2020-09" db="EMBL/GenBank/DDBJ databases">
        <authorList>
            <person name="Sun Q."/>
            <person name="Zhou Y."/>
        </authorList>
    </citation>
    <scope>NUCLEOTIDE SEQUENCE</scope>
    <source>
        <strain evidence="7">CGMCC 1.12195</strain>
    </source>
</reference>
<dbReference type="NCBIfam" id="TIGR02985">
    <property type="entry name" value="Sig70_bacteroi1"/>
    <property type="match status" value="1"/>
</dbReference>
<dbReference type="PANTHER" id="PTHR43133">
    <property type="entry name" value="RNA POLYMERASE ECF-TYPE SIGMA FACTO"/>
    <property type="match status" value="1"/>
</dbReference>
<protein>
    <submittedName>
        <fullName evidence="7">DNA-directed RNA polymerase sigma-70 factor</fullName>
    </submittedName>
</protein>
<evidence type="ECO:0000259" key="5">
    <source>
        <dbReference type="Pfam" id="PF04542"/>
    </source>
</evidence>
<dbReference type="GO" id="GO:0016987">
    <property type="term" value="F:sigma factor activity"/>
    <property type="evidence" value="ECO:0007669"/>
    <property type="project" value="UniProtKB-KW"/>
</dbReference>
<feature type="domain" description="RNA polymerase sigma factor 70 region 4 type 2" evidence="6">
    <location>
        <begin position="127"/>
        <end position="178"/>
    </location>
</feature>
<dbReference type="Pfam" id="PF08281">
    <property type="entry name" value="Sigma70_r4_2"/>
    <property type="match status" value="1"/>
</dbReference>
<organism evidence="7 8">
    <name type="scientific">Parapedobacter pyrenivorans</name>
    <dbReference type="NCBI Taxonomy" id="1305674"/>
    <lineage>
        <taxon>Bacteria</taxon>
        <taxon>Pseudomonadati</taxon>
        <taxon>Bacteroidota</taxon>
        <taxon>Sphingobacteriia</taxon>
        <taxon>Sphingobacteriales</taxon>
        <taxon>Sphingobacteriaceae</taxon>
        <taxon>Parapedobacter</taxon>
    </lineage>
</organism>
<dbReference type="GO" id="GO:0000428">
    <property type="term" value="C:DNA-directed RNA polymerase complex"/>
    <property type="evidence" value="ECO:0007669"/>
    <property type="project" value="UniProtKB-KW"/>
</dbReference>
<reference evidence="7" key="1">
    <citation type="journal article" date="2014" name="Int. J. Syst. Evol. Microbiol.">
        <title>Complete genome sequence of Corynebacterium casei LMG S-19264T (=DSM 44701T), isolated from a smear-ripened cheese.</title>
        <authorList>
            <consortium name="US DOE Joint Genome Institute (JGI-PGF)"/>
            <person name="Walter F."/>
            <person name="Albersmeier A."/>
            <person name="Kalinowski J."/>
            <person name="Ruckert C."/>
        </authorList>
    </citation>
    <scope>NUCLEOTIDE SEQUENCE</scope>
    <source>
        <strain evidence="7">CGMCC 1.12195</strain>
    </source>
</reference>
<keyword evidence="3" id="KW-0731">Sigma factor</keyword>
<dbReference type="NCBIfam" id="TIGR02937">
    <property type="entry name" value="sigma70-ECF"/>
    <property type="match status" value="1"/>
</dbReference>
<feature type="domain" description="RNA polymerase sigma-70 region 2" evidence="5">
    <location>
        <begin position="26"/>
        <end position="93"/>
    </location>
</feature>
<keyword evidence="2" id="KW-0805">Transcription regulation</keyword>
<keyword evidence="8" id="KW-1185">Reference proteome</keyword>
<keyword evidence="7" id="KW-0240">DNA-directed RNA polymerase</keyword>